<dbReference type="OrthoDB" id="9769404at2"/>
<reference evidence="12" key="1">
    <citation type="submission" date="2011-11" db="EMBL/GenBank/DDBJ databases">
        <title>Improved High-Quality Draft sequence of Desulfovibrio sp. U5L.</title>
        <authorList>
            <consortium name="US DOE Joint Genome Institute"/>
            <person name="Lucas S."/>
            <person name="Han J."/>
            <person name="Lapidus A."/>
            <person name="Cheng J.-F."/>
            <person name="Goodwin L."/>
            <person name="Pitluck S."/>
            <person name="Peters L."/>
            <person name="Ovchinnikova G."/>
            <person name="Held B."/>
            <person name="Detter J.C."/>
            <person name="Han C."/>
            <person name="Tapia R."/>
            <person name="Land M."/>
            <person name="Hauser L."/>
            <person name="Kyrpides N."/>
            <person name="Ivanova N."/>
            <person name="Pagani I."/>
            <person name="Gabster J."/>
            <person name="Walker C."/>
            <person name="Stolyar S."/>
            <person name="Stahl D."/>
            <person name="Arkin A."/>
            <person name="Dehal P."/>
            <person name="Hazen T."/>
            <person name="Woyke T."/>
        </authorList>
    </citation>
    <scope>NUCLEOTIDE SEQUENCE [LARGE SCALE GENOMIC DNA]</scope>
    <source>
        <strain evidence="12">U5L</strain>
    </source>
</reference>
<evidence type="ECO:0000256" key="5">
    <source>
        <dbReference type="ARBA" id="ARBA00022982"/>
    </source>
</evidence>
<keyword evidence="6 10" id="KW-1133">Transmembrane helix</keyword>
<keyword evidence="5" id="KW-0249">Electron transport</keyword>
<feature type="transmembrane region" description="Helical" evidence="10">
    <location>
        <begin position="146"/>
        <end position="167"/>
    </location>
</feature>
<dbReference type="Pfam" id="PF02665">
    <property type="entry name" value="Nitrate_red_gam"/>
    <property type="match status" value="1"/>
</dbReference>
<name>I2PXY8_9BACT</name>
<dbReference type="GO" id="GO:0009055">
    <property type="term" value="F:electron transfer activity"/>
    <property type="evidence" value="ECO:0007669"/>
    <property type="project" value="TreeGrafter"/>
</dbReference>
<dbReference type="eggNOG" id="COG2181">
    <property type="taxonomic scope" value="Bacteria"/>
</dbReference>
<proteinExistence type="predicted"/>
<evidence type="ECO:0000256" key="10">
    <source>
        <dbReference type="SAM" id="Phobius"/>
    </source>
</evidence>
<keyword evidence="7" id="KW-0560">Oxidoreductase</keyword>
<sequence>MDFARSLLDWLPYLTAAVFVFGLARRIGRWSRAKAPAAPLFPLPDTRRRAVVRLAAEICLLRGRAAGTVPSRLAAWLFHASLVLLLVGHIRTVTDFPGLWAALALTPATVDRLAAVAGGAAGLLALGSALALAVRRAVVPGLRDITGLEDVFVLALLVAVIGSGLAMRLGPAVDLAPVRAYLTDLARLRPRPMPEVPGFALHFLLAQALVAAIPFGKLLHLAGVFPAKAGVTRDPARDRDGAGPLWTAPPAASAPRRP</sequence>
<protein>
    <submittedName>
        <fullName evidence="12">Nitrate reductase gamma subunit</fullName>
    </submittedName>
</protein>
<dbReference type="GO" id="GO:0008940">
    <property type="term" value="F:nitrate reductase activity"/>
    <property type="evidence" value="ECO:0007669"/>
    <property type="project" value="TreeGrafter"/>
</dbReference>
<feature type="compositionally biased region" description="Low complexity" evidence="9">
    <location>
        <begin position="248"/>
        <end position="258"/>
    </location>
</feature>
<feature type="transmembrane region" description="Helical" evidence="10">
    <location>
        <begin position="73"/>
        <end position="93"/>
    </location>
</feature>
<evidence type="ECO:0000256" key="1">
    <source>
        <dbReference type="ARBA" id="ARBA00004651"/>
    </source>
</evidence>
<evidence type="ECO:0000256" key="8">
    <source>
        <dbReference type="ARBA" id="ARBA00023136"/>
    </source>
</evidence>
<dbReference type="PANTHER" id="PTHR30598:SF3">
    <property type="entry name" value="RESPIRATORY NITRATE REDUCTASE 1 GAMMA CHAIN"/>
    <property type="match status" value="1"/>
</dbReference>
<evidence type="ECO:0000256" key="7">
    <source>
        <dbReference type="ARBA" id="ARBA00023002"/>
    </source>
</evidence>
<feature type="domain" description="NarG-like" evidence="11">
    <location>
        <begin position="72"/>
        <end position="222"/>
    </location>
</feature>
<dbReference type="InterPro" id="IPR051936">
    <property type="entry name" value="Heme-iron_electron_transfer"/>
</dbReference>
<keyword evidence="3" id="KW-1003">Cell membrane</keyword>
<dbReference type="InterPro" id="IPR036197">
    <property type="entry name" value="NarG-like_sf"/>
</dbReference>
<dbReference type="InterPro" id="IPR023234">
    <property type="entry name" value="NarG-like_domain"/>
</dbReference>
<gene>
    <name evidence="12" type="ORF">DesU5LDRAFT_0689</name>
</gene>
<dbReference type="GO" id="GO:0005886">
    <property type="term" value="C:plasma membrane"/>
    <property type="evidence" value="ECO:0007669"/>
    <property type="project" value="UniProtKB-SubCell"/>
</dbReference>
<feature type="transmembrane region" description="Helical" evidence="10">
    <location>
        <begin position="199"/>
        <end position="219"/>
    </location>
</feature>
<evidence type="ECO:0000313" key="12">
    <source>
        <dbReference type="EMBL" id="EIG52394.1"/>
    </source>
</evidence>
<evidence type="ECO:0000259" key="11">
    <source>
        <dbReference type="Pfam" id="PF02665"/>
    </source>
</evidence>
<dbReference type="GO" id="GO:0019645">
    <property type="term" value="P:anaerobic electron transport chain"/>
    <property type="evidence" value="ECO:0007669"/>
    <property type="project" value="TreeGrafter"/>
</dbReference>
<dbReference type="STRING" id="596152.DesU5LDRAFT_0689"/>
<accession>I2PXY8</accession>
<evidence type="ECO:0000256" key="6">
    <source>
        <dbReference type="ARBA" id="ARBA00022989"/>
    </source>
</evidence>
<dbReference type="PANTHER" id="PTHR30598">
    <property type="entry name" value="NITRATE REDUCTASE PRIVATE CHAPERONE, REDOX ENZYME MATURATION PROTEIN REMP FAMILY"/>
    <property type="match status" value="1"/>
</dbReference>
<evidence type="ECO:0000256" key="4">
    <source>
        <dbReference type="ARBA" id="ARBA00022692"/>
    </source>
</evidence>
<feature type="transmembrane region" description="Helical" evidence="10">
    <location>
        <begin position="113"/>
        <end position="134"/>
    </location>
</feature>
<comment type="subcellular location">
    <subcellularLocation>
        <location evidence="1">Cell membrane</location>
        <topology evidence="1">Multi-pass membrane protein</topology>
    </subcellularLocation>
</comment>
<dbReference type="EMBL" id="JH600068">
    <property type="protein sequence ID" value="EIG52394.1"/>
    <property type="molecule type" value="Genomic_DNA"/>
</dbReference>
<dbReference type="AlphaFoldDB" id="I2PXY8"/>
<feature type="transmembrane region" description="Helical" evidence="10">
    <location>
        <begin position="6"/>
        <end position="24"/>
    </location>
</feature>
<dbReference type="HOGENOM" id="CLU_067516_1_0_7"/>
<keyword evidence="2" id="KW-0813">Transport</keyword>
<dbReference type="Gene3D" id="1.20.950.20">
    <property type="entry name" value="Transmembrane di-heme cytochromes, Chain C"/>
    <property type="match status" value="1"/>
</dbReference>
<dbReference type="GO" id="GO:0020037">
    <property type="term" value="F:heme binding"/>
    <property type="evidence" value="ECO:0007669"/>
    <property type="project" value="TreeGrafter"/>
</dbReference>
<feature type="region of interest" description="Disordered" evidence="9">
    <location>
        <begin position="233"/>
        <end position="258"/>
    </location>
</feature>
<keyword evidence="4 10" id="KW-0812">Transmembrane</keyword>
<keyword evidence="8 10" id="KW-0472">Membrane</keyword>
<evidence type="ECO:0000256" key="9">
    <source>
        <dbReference type="SAM" id="MobiDB-lite"/>
    </source>
</evidence>
<dbReference type="SUPFAM" id="SSF103501">
    <property type="entry name" value="Respiratory nitrate reductase 1 gamma chain"/>
    <property type="match status" value="1"/>
</dbReference>
<organism evidence="12">
    <name type="scientific">Desulfovibrio sp. U5L</name>
    <dbReference type="NCBI Taxonomy" id="596152"/>
    <lineage>
        <taxon>Bacteria</taxon>
        <taxon>Pseudomonadati</taxon>
        <taxon>Thermodesulfobacteriota</taxon>
        <taxon>Desulfovibrionia</taxon>
        <taxon>Desulfovibrionales</taxon>
        <taxon>Desulfovibrionaceae</taxon>
        <taxon>Desulfovibrio</taxon>
    </lineage>
</organism>
<evidence type="ECO:0000256" key="2">
    <source>
        <dbReference type="ARBA" id="ARBA00022448"/>
    </source>
</evidence>
<evidence type="ECO:0000256" key="3">
    <source>
        <dbReference type="ARBA" id="ARBA00022475"/>
    </source>
</evidence>